<protein>
    <submittedName>
        <fullName evidence="1">Uncharacterized protein</fullName>
    </submittedName>
</protein>
<proteinExistence type="predicted"/>
<evidence type="ECO:0000313" key="1">
    <source>
        <dbReference type="EMBL" id="GLB28129.1"/>
    </source>
</evidence>
<evidence type="ECO:0000313" key="2">
    <source>
        <dbReference type="Proteomes" id="UP001419084"/>
    </source>
</evidence>
<accession>A0ABQ5M0H6</accession>
<comment type="caution">
    <text evidence="1">The sequence shown here is derived from an EMBL/GenBank/DDBJ whole genome shotgun (WGS) entry which is preliminary data.</text>
</comment>
<gene>
    <name evidence="1" type="ORF">LAD12857_00520</name>
</gene>
<sequence>MQAKNGTTWYRLQINPDNSTGVFKSIDNGTTWPIFERFITESGSVKIKSGYINIATTASYGNEYQGSMSIPSIISAFSLTDKTVLTVICRGGNLISDGAIVPKHGSDGSIFTLSGAVSGTYRMHFDILYK</sequence>
<keyword evidence="2" id="KW-1185">Reference proteome</keyword>
<reference evidence="1 2" key="1">
    <citation type="journal article" date="2024" name="Int. J. Syst. Evol. Microbiol.">
        <title>Lacrimispora brassicae sp. nov. isolated from fermented cabbage, and proposal of Clostridium indicum Gundawar et al. 2019 and Clostridium methoxybenzovorans Mechichi et al. 1999 as heterotypic synonyms of Lacrimispora amygdalina (Parshina et al. 2003) Haas and Blanchard 2020 and Lacrimispora indolis (McClung and McCoy 1957) Haas and Blanchard 2020, respectively.</title>
        <authorList>
            <person name="Kobayashi H."/>
            <person name="Tanizawa Y."/>
            <person name="Sakamoto M."/>
            <person name="Ohkuma M."/>
            <person name="Tohno M."/>
        </authorList>
    </citation>
    <scope>NUCLEOTIDE SEQUENCE [LARGE SCALE GENOMIC DNA]</scope>
    <source>
        <strain evidence="1 2">DSM 12857</strain>
    </source>
</reference>
<dbReference type="EMBL" id="BRPJ01000002">
    <property type="protein sequence ID" value="GLB28129.1"/>
    <property type="molecule type" value="Genomic_DNA"/>
</dbReference>
<organism evidence="1 2">
    <name type="scientific">Lacrimispora amygdalina</name>
    <dbReference type="NCBI Taxonomy" id="253257"/>
    <lineage>
        <taxon>Bacteria</taxon>
        <taxon>Bacillati</taxon>
        <taxon>Bacillota</taxon>
        <taxon>Clostridia</taxon>
        <taxon>Lachnospirales</taxon>
        <taxon>Lachnospiraceae</taxon>
        <taxon>Lacrimispora</taxon>
    </lineage>
</organism>
<name>A0ABQ5M0H6_9FIRM</name>
<dbReference type="Proteomes" id="UP001419084">
    <property type="component" value="Unassembled WGS sequence"/>
</dbReference>